<dbReference type="EMBL" id="CP114720">
    <property type="protein sequence ID" value="WAZ72007.1"/>
    <property type="molecule type" value="Genomic_DNA"/>
</dbReference>
<sequence>MLWKWGLVLLSSLIFIVAALIVIFYGMKNIRVKNENYITFEGLIERNYFNFLKLGFKISFFGLPISKVSKLKYEKFFEIRNFFVSYGFSK</sequence>
<evidence type="ECO:0000313" key="3">
    <source>
        <dbReference type="Proteomes" id="UP001164513"/>
    </source>
</evidence>
<dbReference type="RefSeq" id="WP_152300832.1">
    <property type="nucleotide sequence ID" value="NZ_CP044625.1"/>
</dbReference>
<organism evidence="2 3">
    <name type="scientific">Borrelia miyamotoi</name>
    <dbReference type="NCBI Taxonomy" id="47466"/>
    <lineage>
        <taxon>Bacteria</taxon>
        <taxon>Pseudomonadati</taxon>
        <taxon>Spirochaetota</taxon>
        <taxon>Spirochaetia</taxon>
        <taxon>Spirochaetales</taxon>
        <taxon>Borreliaceae</taxon>
        <taxon>Borrelia</taxon>
    </lineage>
</organism>
<accession>A0AAX3JM37</accession>
<keyword evidence="1" id="KW-1133">Transmembrane helix</keyword>
<dbReference type="Proteomes" id="UP001164513">
    <property type="component" value="Chromosome"/>
</dbReference>
<protein>
    <submittedName>
        <fullName evidence="2">Uncharacterized protein</fullName>
    </submittedName>
</protein>
<feature type="transmembrane region" description="Helical" evidence="1">
    <location>
        <begin position="6"/>
        <end position="27"/>
    </location>
</feature>
<proteinExistence type="predicted"/>
<keyword evidence="1" id="KW-0812">Transmembrane</keyword>
<gene>
    <name evidence="2" type="ORF">O5404_03185</name>
</gene>
<evidence type="ECO:0000313" key="2">
    <source>
        <dbReference type="EMBL" id="WAZ72007.1"/>
    </source>
</evidence>
<evidence type="ECO:0000256" key="1">
    <source>
        <dbReference type="SAM" id="Phobius"/>
    </source>
</evidence>
<keyword evidence="1" id="KW-0472">Membrane</keyword>
<dbReference type="AlphaFoldDB" id="A0AAX3JM37"/>
<reference evidence="2" key="1">
    <citation type="submission" date="2022-12" db="EMBL/GenBank/DDBJ databases">
        <title>B. miyamotoi WGS.</title>
        <authorList>
            <person name="Gabriele M."/>
            <person name="Kuleshov K.V."/>
            <person name="Hepner S."/>
            <person name="Hoornstra D."/>
            <person name="Hovius J.W."/>
            <person name="Platonov A.E."/>
            <person name="Fingerle V."/>
            <person name="Strube C."/>
        </authorList>
    </citation>
    <scope>NUCLEOTIDE SEQUENCE</scope>
    <source>
        <strain evidence="2">ZStruIII14-9</strain>
    </source>
</reference>
<name>A0AAX3JM37_9SPIR</name>